<feature type="transmembrane region" description="Helical" evidence="1">
    <location>
        <begin position="123"/>
        <end position="147"/>
    </location>
</feature>
<reference evidence="3" key="1">
    <citation type="submission" date="2020-11" db="EMBL/GenBank/DDBJ databases">
        <title>Carbohydrate-dependent, anaerobic sulfur respiration: A novel catabolism in halophilic archaea.</title>
        <authorList>
            <person name="Sorokin D.Y."/>
            <person name="Messina E."/>
            <person name="Smedile F."/>
            <person name="La Cono V."/>
            <person name="Hallsworth J.E."/>
            <person name="Yakimov M.M."/>
        </authorList>
    </citation>
    <scope>NUCLEOTIDE SEQUENCE</scope>
    <source>
        <strain evidence="3">HSR-Bgl</strain>
    </source>
</reference>
<evidence type="ECO:0000313" key="4">
    <source>
        <dbReference type="Proteomes" id="UP000663305"/>
    </source>
</evidence>
<organism evidence="3 4">
    <name type="scientific">Halapricum desulfuricans</name>
    <dbReference type="NCBI Taxonomy" id="2841257"/>
    <lineage>
        <taxon>Archaea</taxon>
        <taxon>Methanobacteriati</taxon>
        <taxon>Methanobacteriota</taxon>
        <taxon>Stenosarchaea group</taxon>
        <taxon>Halobacteria</taxon>
        <taxon>Halobacteriales</taxon>
        <taxon>Haloarculaceae</taxon>
        <taxon>Halapricum</taxon>
    </lineage>
</organism>
<gene>
    <name evidence="3" type="ORF">HSBGL_0463</name>
</gene>
<name>A0A897NED2_9EURY</name>
<dbReference type="Proteomes" id="UP000663305">
    <property type="component" value="Chromosome"/>
</dbReference>
<keyword evidence="1" id="KW-0812">Transmembrane</keyword>
<dbReference type="GeneID" id="68859994"/>
<evidence type="ECO:0000256" key="1">
    <source>
        <dbReference type="SAM" id="Phobius"/>
    </source>
</evidence>
<dbReference type="InterPro" id="IPR055737">
    <property type="entry name" value="DUF7313"/>
</dbReference>
<protein>
    <submittedName>
        <fullName evidence="3">Putative membrane protein</fullName>
    </submittedName>
</protein>
<dbReference type="EMBL" id="CP064789">
    <property type="protein sequence ID" value="QSG10898.1"/>
    <property type="molecule type" value="Genomic_DNA"/>
</dbReference>
<accession>A0A897NED2</accession>
<dbReference type="AlphaFoldDB" id="A0A897NED2"/>
<evidence type="ECO:0000259" key="2">
    <source>
        <dbReference type="Pfam" id="PF23995"/>
    </source>
</evidence>
<keyword evidence="1" id="KW-1133">Transmembrane helix</keyword>
<proteinExistence type="predicted"/>
<sequence length="151" mass="16143">MSAPAYQLPGPLGAVDSVLGGAGTVEYLLLGLLLVNVVTRLLAHRSHVSEAGDDAERLSRHPLHVASNVAMILTAFYYTTLDQHAGIVASTLILGLFVTDFFEFEARNAELRRGVDLDAPKGAIGASVLALLYVGYLSLFQFVAPFWSAIV</sequence>
<dbReference type="RefSeq" id="WP_229125445.1">
    <property type="nucleotide sequence ID" value="NZ_CP064789.1"/>
</dbReference>
<feature type="domain" description="DUF7313" evidence="2">
    <location>
        <begin position="12"/>
        <end position="151"/>
    </location>
</feature>
<evidence type="ECO:0000313" key="3">
    <source>
        <dbReference type="EMBL" id="QSG10898.1"/>
    </source>
</evidence>
<keyword evidence="1" id="KW-0472">Membrane</keyword>
<dbReference type="Pfam" id="PF23995">
    <property type="entry name" value="DUF7313"/>
    <property type="match status" value="1"/>
</dbReference>